<dbReference type="InterPro" id="IPR001509">
    <property type="entry name" value="Epimerase_deHydtase"/>
</dbReference>
<dbReference type="Pfam" id="PF01370">
    <property type="entry name" value="Epimerase"/>
    <property type="match status" value="1"/>
</dbReference>
<evidence type="ECO:0000313" key="4">
    <source>
        <dbReference type="EMBL" id="SVD09269.1"/>
    </source>
</evidence>
<keyword evidence="2" id="KW-0119">Carbohydrate metabolism</keyword>
<dbReference type="CDD" id="cd08946">
    <property type="entry name" value="SDR_e"/>
    <property type="match status" value="1"/>
</dbReference>
<dbReference type="AlphaFoldDB" id="A0A382SHE4"/>
<dbReference type="PANTHER" id="PTHR43103">
    <property type="entry name" value="NUCLEOSIDE-DIPHOSPHATE-SUGAR EPIMERASE"/>
    <property type="match status" value="1"/>
</dbReference>
<keyword evidence="1" id="KW-0521">NADP</keyword>
<reference evidence="4" key="1">
    <citation type="submission" date="2018-05" db="EMBL/GenBank/DDBJ databases">
        <authorList>
            <person name="Lanie J.A."/>
            <person name="Ng W.-L."/>
            <person name="Kazmierczak K.M."/>
            <person name="Andrzejewski T.M."/>
            <person name="Davidsen T.M."/>
            <person name="Wayne K.J."/>
            <person name="Tettelin H."/>
            <person name="Glass J.I."/>
            <person name="Rusch D."/>
            <person name="Podicherti R."/>
            <person name="Tsui H.-C.T."/>
            <person name="Winkler M.E."/>
        </authorList>
    </citation>
    <scope>NUCLEOTIDE SEQUENCE</scope>
</reference>
<evidence type="ECO:0000256" key="1">
    <source>
        <dbReference type="ARBA" id="ARBA00022857"/>
    </source>
</evidence>
<dbReference type="Gene3D" id="3.40.50.720">
    <property type="entry name" value="NAD(P)-binding Rossmann-like Domain"/>
    <property type="match status" value="1"/>
</dbReference>
<evidence type="ECO:0000259" key="3">
    <source>
        <dbReference type="Pfam" id="PF01370"/>
    </source>
</evidence>
<feature type="domain" description="NAD-dependent epimerase/dehydratase" evidence="3">
    <location>
        <begin position="17"/>
        <end position="196"/>
    </location>
</feature>
<accession>A0A382SHE4</accession>
<dbReference type="SUPFAM" id="SSF51735">
    <property type="entry name" value="NAD(P)-binding Rossmann-fold domains"/>
    <property type="match status" value="1"/>
</dbReference>
<name>A0A382SHE4_9ZZZZ</name>
<dbReference type="EMBL" id="UINC01129100">
    <property type="protein sequence ID" value="SVD09269.1"/>
    <property type="molecule type" value="Genomic_DNA"/>
</dbReference>
<dbReference type="PANTHER" id="PTHR43103:SF3">
    <property type="entry name" value="ADP-L-GLYCERO-D-MANNO-HEPTOSE-6-EPIMERASE"/>
    <property type="match status" value="1"/>
</dbReference>
<evidence type="ECO:0000256" key="2">
    <source>
        <dbReference type="ARBA" id="ARBA00023277"/>
    </source>
</evidence>
<sequence length="279" mass="29614">MVSDKRRPSLLLDKSTLDGLTWIEGDIAKTEDISNAVENSNAKAIIHLAALQVPFCAADPVGGSRVNVVGTVNVFEAARHNKLKRVTYASSVAAHGTPSDSPFLATLYGAYKVCNEAVARVYAQDWGVPSIGLRPSIVYGVGRDQGMSSKPTSALLAAAAGMEYTVPFSGPMAALHAGEVASAFIKAVSKEGKETSVFDINGVSTSVEQWVEILHRAQPEARINVEGAALPFPATLSDEPLREFLGDYGKVDLEIGVNQTLAAFKELLERGVISIDNLS</sequence>
<organism evidence="4">
    <name type="scientific">marine metagenome</name>
    <dbReference type="NCBI Taxonomy" id="408172"/>
    <lineage>
        <taxon>unclassified sequences</taxon>
        <taxon>metagenomes</taxon>
        <taxon>ecological metagenomes</taxon>
    </lineage>
</organism>
<proteinExistence type="predicted"/>
<dbReference type="InterPro" id="IPR036291">
    <property type="entry name" value="NAD(P)-bd_dom_sf"/>
</dbReference>
<gene>
    <name evidence="4" type="ORF">METZ01_LOCUS362123</name>
</gene>
<protein>
    <recommendedName>
        <fullName evidence="3">NAD-dependent epimerase/dehydratase domain-containing protein</fullName>
    </recommendedName>
</protein>